<dbReference type="Pfam" id="PF00271">
    <property type="entry name" value="Helicase_C"/>
    <property type="match status" value="1"/>
</dbReference>
<dbReference type="EMBL" id="KL864799">
    <property type="protein sequence ID" value="KFM83501.1"/>
    <property type="molecule type" value="Genomic_DNA"/>
</dbReference>
<organism evidence="2 3">
    <name type="scientific">Stegodyphus mimosarum</name>
    <name type="common">African social velvet spider</name>
    <dbReference type="NCBI Taxonomy" id="407821"/>
    <lineage>
        <taxon>Eukaryota</taxon>
        <taxon>Metazoa</taxon>
        <taxon>Ecdysozoa</taxon>
        <taxon>Arthropoda</taxon>
        <taxon>Chelicerata</taxon>
        <taxon>Arachnida</taxon>
        <taxon>Araneae</taxon>
        <taxon>Araneomorphae</taxon>
        <taxon>Entelegynae</taxon>
        <taxon>Eresoidea</taxon>
        <taxon>Eresidae</taxon>
        <taxon>Stegodyphus</taxon>
    </lineage>
</organism>
<dbReference type="GO" id="GO:0005737">
    <property type="term" value="C:cytoplasm"/>
    <property type="evidence" value="ECO:0007669"/>
    <property type="project" value="TreeGrafter"/>
</dbReference>
<dbReference type="STRING" id="407821.A0A087V1L2"/>
<name>A0A087V1L2_STEMI</name>
<protein>
    <submittedName>
        <fullName evidence="2">Endoribonuclease Dicer</fullName>
    </submittedName>
</protein>
<dbReference type="Gene3D" id="3.40.50.300">
    <property type="entry name" value="P-loop containing nucleotide triphosphate hydrolases"/>
    <property type="match status" value="2"/>
</dbReference>
<reference evidence="2 3" key="1">
    <citation type="submission" date="2013-11" db="EMBL/GenBank/DDBJ databases">
        <title>Genome sequencing of Stegodyphus mimosarum.</title>
        <authorList>
            <person name="Bechsgaard J."/>
        </authorList>
    </citation>
    <scope>NUCLEOTIDE SEQUENCE [LARGE SCALE GENOMIC DNA]</scope>
</reference>
<dbReference type="InterPro" id="IPR001650">
    <property type="entry name" value="Helicase_C-like"/>
</dbReference>
<accession>A0A087V1L2</accession>
<dbReference type="PROSITE" id="PS51194">
    <property type="entry name" value="HELICASE_CTER"/>
    <property type="match status" value="1"/>
</dbReference>
<evidence type="ECO:0000259" key="1">
    <source>
        <dbReference type="PROSITE" id="PS51194"/>
    </source>
</evidence>
<dbReference type="SUPFAM" id="SSF52540">
    <property type="entry name" value="P-loop containing nucleoside triphosphate hydrolases"/>
    <property type="match status" value="1"/>
</dbReference>
<dbReference type="InterPro" id="IPR027417">
    <property type="entry name" value="P-loop_NTPase"/>
</dbReference>
<gene>
    <name evidence="2" type="ORF">X975_24528</name>
</gene>
<sequence>MKCFLNIEPSEMPKIFGLSASLLNRKCKPSQLEKNLHELEKTLRSTIITARDVSEIQKYGTDPEEIAIFYHGSEFADSDLKEEIVNLSNELKCKKSEFSRDEDALESDLLFEKQFRYSSEGVIFFDKPLRCLNAVCETFENLGLWCACTAAEIYLKEVTILCDRPIMEKYQKILEKVQKFLEDFIKKCEILLQKNENSMPHKLKRLLEIFFAVKESKKFINELPHISDVTFAEDPEEYFVNIKQIQEYSNSSDINVCSIVFVEQRITAYVLYQWLLYMTEKYPALAFLKPNFIVGHGRANFTETSMTEKKQKEIVSSFRKKECNILIATCVLEEGMDIRQCNLVIRFDLPKDFRSYVQSKGRA</sequence>
<feature type="non-terminal residue" evidence="2">
    <location>
        <position position="363"/>
    </location>
</feature>
<dbReference type="OMA" id="FDANICL"/>
<feature type="domain" description="Helicase C-terminal" evidence="1">
    <location>
        <begin position="241"/>
        <end position="363"/>
    </location>
</feature>
<evidence type="ECO:0000313" key="3">
    <source>
        <dbReference type="Proteomes" id="UP000054359"/>
    </source>
</evidence>
<dbReference type="PANTHER" id="PTHR14074">
    <property type="entry name" value="HELICASE WITH DEATH DOMAIN-RELATED"/>
    <property type="match status" value="1"/>
</dbReference>
<dbReference type="AlphaFoldDB" id="A0A087V1L2"/>
<dbReference type="Proteomes" id="UP000054359">
    <property type="component" value="Unassembled WGS sequence"/>
</dbReference>
<keyword evidence="3" id="KW-1185">Reference proteome</keyword>
<evidence type="ECO:0000313" key="2">
    <source>
        <dbReference type="EMBL" id="KFM83501.1"/>
    </source>
</evidence>
<dbReference type="InterPro" id="IPR051363">
    <property type="entry name" value="RLR_Helicase"/>
</dbReference>
<proteinExistence type="predicted"/>
<dbReference type="OrthoDB" id="6513042at2759"/>
<dbReference type="SMART" id="SM00490">
    <property type="entry name" value="HELICc"/>
    <property type="match status" value="1"/>
</dbReference>
<dbReference type="PANTHER" id="PTHR14074:SF16">
    <property type="entry name" value="ANTIVIRAL INNATE IMMUNE RESPONSE RECEPTOR RIG-I"/>
    <property type="match status" value="1"/>
</dbReference>